<name>A0A9P3PL57_LYOSH</name>
<feature type="binding site" evidence="6">
    <location>
        <position position="156"/>
    </location>
    <ligand>
        <name>Zn(2+)</name>
        <dbReference type="ChEBI" id="CHEBI:29105"/>
    </ligand>
</feature>
<feature type="active site" description="Proton acceptor" evidence="6">
    <location>
        <position position="148"/>
    </location>
</feature>
<evidence type="ECO:0000313" key="9">
    <source>
        <dbReference type="EMBL" id="GLB37940.1"/>
    </source>
</evidence>
<evidence type="ECO:0000313" key="10">
    <source>
        <dbReference type="Proteomes" id="UP001063166"/>
    </source>
</evidence>
<dbReference type="InterPro" id="IPR050134">
    <property type="entry name" value="NAD-dep_sirtuin_deacylases"/>
</dbReference>
<dbReference type="GO" id="GO:0017136">
    <property type="term" value="F:histone deacetylase activity, NAD-dependent"/>
    <property type="evidence" value="ECO:0007669"/>
    <property type="project" value="TreeGrafter"/>
</dbReference>
<feature type="binding site" evidence="6">
    <location>
        <position position="228"/>
    </location>
    <ligand>
        <name>Zn(2+)</name>
        <dbReference type="ChEBI" id="CHEBI:29105"/>
    </ligand>
</feature>
<keyword evidence="4" id="KW-0520">NAD</keyword>
<evidence type="ECO:0000256" key="6">
    <source>
        <dbReference type="PROSITE-ProRule" id="PRU00236"/>
    </source>
</evidence>
<dbReference type="Proteomes" id="UP001063166">
    <property type="component" value="Unassembled WGS sequence"/>
</dbReference>
<dbReference type="GO" id="GO:0046872">
    <property type="term" value="F:metal ion binding"/>
    <property type="evidence" value="ECO:0007669"/>
    <property type="project" value="UniProtKB-KW"/>
</dbReference>
<evidence type="ECO:0000256" key="3">
    <source>
        <dbReference type="ARBA" id="ARBA00022679"/>
    </source>
</evidence>
<keyword evidence="3" id="KW-0808">Transferase</keyword>
<dbReference type="GO" id="GO:0005634">
    <property type="term" value="C:nucleus"/>
    <property type="evidence" value="ECO:0007669"/>
    <property type="project" value="TreeGrafter"/>
</dbReference>
<gene>
    <name evidence="9" type="ORF">LshimejAT787_0409910</name>
</gene>
<feature type="binding site" evidence="6">
    <location>
        <position position="159"/>
    </location>
    <ligand>
        <name>Zn(2+)</name>
        <dbReference type="ChEBI" id="CHEBI:29105"/>
    </ligand>
</feature>
<dbReference type="Pfam" id="PF02146">
    <property type="entry name" value="SIR2"/>
    <property type="match status" value="1"/>
</dbReference>
<accession>A0A9P3PL57</accession>
<dbReference type="PANTHER" id="PTHR11085">
    <property type="entry name" value="NAD-DEPENDENT PROTEIN DEACYLASE SIRTUIN-5, MITOCHONDRIAL-RELATED"/>
    <property type="match status" value="1"/>
</dbReference>
<evidence type="ECO:0000256" key="1">
    <source>
        <dbReference type="ARBA" id="ARBA00004173"/>
    </source>
</evidence>
<dbReference type="PANTHER" id="PTHR11085:SF10">
    <property type="entry name" value="NAD-DEPENDENT PROTEIN DEACYLASE SIRTUIN-5, MITOCHONDRIAL-RELATED"/>
    <property type="match status" value="1"/>
</dbReference>
<sequence>MAPNPSSDIASFRASLASAKSVIILSGAGLSAASGIPTYRNADNSLWNNWDPKLYAVPEAFKTDPVRVWKFYHRRRAEYLLARPNAAHRALALLAHAPTRARIVPSHTPLHITQNVDALALRALESLADGEGEGEDGAKADESLIEMHGDIFVTRCTQCGHVARSYAPVLSAALAALQDQDQDPQTPDQDQDQDPDGEAGAGAGAAITIDQLPKCGGEGAKSNRYGRCGGLLRPDVVWSGEMPPQMGEISRRMSGCDLLLLVGTSATVHPAAGFSSQVKKNGGKVAVFNLAGARTTVGEEEADWAFLGPCEETLVDVLGVEEDIARLWPDAGAYTN</sequence>
<comment type="similarity">
    <text evidence="2">Belongs to the sirtuin family. Class I subfamily.</text>
</comment>
<evidence type="ECO:0000256" key="5">
    <source>
        <dbReference type="ARBA" id="ARBA00023128"/>
    </source>
</evidence>
<evidence type="ECO:0000256" key="7">
    <source>
        <dbReference type="SAM" id="MobiDB-lite"/>
    </source>
</evidence>
<dbReference type="PROSITE" id="PS50305">
    <property type="entry name" value="SIRTUIN"/>
    <property type="match status" value="1"/>
</dbReference>
<evidence type="ECO:0000259" key="8">
    <source>
        <dbReference type="PROSITE" id="PS50305"/>
    </source>
</evidence>
<dbReference type="SUPFAM" id="SSF52467">
    <property type="entry name" value="DHS-like NAD/FAD-binding domain"/>
    <property type="match status" value="1"/>
</dbReference>
<dbReference type="InterPro" id="IPR003000">
    <property type="entry name" value="Sirtuin"/>
</dbReference>
<dbReference type="InterPro" id="IPR029035">
    <property type="entry name" value="DHS-like_NAD/FAD-binding_dom"/>
</dbReference>
<dbReference type="EMBL" id="BRPK01000004">
    <property type="protein sequence ID" value="GLB37940.1"/>
    <property type="molecule type" value="Genomic_DNA"/>
</dbReference>
<reference evidence="9" key="1">
    <citation type="submission" date="2022-07" db="EMBL/GenBank/DDBJ databases">
        <title>The genome of Lyophyllum shimeji provides insight into the initial evolution of ectomycorrhizal fungal genome.</title>
        <authorList>
            <person name="Kobayashi Y."/>
            <person name="Shibata T."/>
            <person name="Hirakawa H."/>
            <person name="Shigenobu S."/>
            <person name="Nishiyama T."/>
            <person name="Yamada A."/>
            <person name="Hasebe M."/>
            <person name="Kawaguchi M."/>
        </authorList>
    </citation>
    <scope>NUCLEOTIDE SEQUENCE</scope>
    <source>
        <strain evidence="9">AT787</strain>
    </source>
</reference>
<proteinExistence type="inferred from homology"/>
<evidence type="ECO:0000256" key="4">
    <source>
        <dbReference type="ARBA" id="ARBA00023027"/>
    </source>
</evidence>
<dbReference type="GO" id="GO:0070403">
    <property type="term" value="F:NAD+ binding"/>
    <property type="evidence" value="ECO:0007669"/>
    <property type="project" value="InterPro"/>
</dbReference>
<dbReference type="InterPro" id="IPR026590">
    <property type="entry name" value="Ssirtuin_cat_dom"/>
</dbReference>
<organism evidence="9 10">
    <name type="scientific">Lyophyllum shimeji</name>
    <name type="common">Hon-shimeji</name>
    <name type="synonym">Tricholoma shimeji</name>
    <dbReference type="NCBI Taxonomy" id="47721"/>
    <lineage>
        <taxon>Eukaryota</taxon>
        <taxon>Fungi</taxon>
        <taxon>Dikarya</taxon>
        <taxon>Basidiomycota</taxon>
        <taxon>Agaricomycotina</taxon>
        <taxon>Agaricomycetes</taxon>
        <taxon>Agaricomycetidae</taxon>
        <taxon>Agaricales</taxon>
        <taxon>Tricholomatineae</taxon>
        <taxon>Lyophyllaceae</taxon>
        <taxon>Lyophyllum</taxon>
    </lineage>
</organism>
<keyword evidence="10" id="KW-1185">Reference proteome</keyword>
<comment type="caution">
    <text evidence="9">The sequence shown here is derived from an EMBL/GenBank/DDBJ whole genome shotgun (WGS) entry which is preliminary data.</text>
</comment>
<dbReference type="InterPro" id="IPR026591">
    <property type="entry name" value="Sirtuin_cat_small_dom_sf"/>
</dbReference>
<dbReference type="GO" id="GO:0005739">
    <property type="term" value="C:mitochondrion"/>
    <property type="evidence" value="ECO:0007669"/>
    <property type="project" value="UniProtKB-SubCell"/>
</dbReference>
<feature type="compositionally biased region" description="Low complexity" evidence="7">
    <location>
        <begin position="179"/>
        <end position="188"/>
    </location>
</feature>
<evidence type="ECO:0000256" key="2">
    <source>
        <dbReference type="ARBA" id="ARBA00006924"/>
    </source>
</evidence>
<comment type="subcellular location">
    <subcellularLocation>
        <location evidence="1">Mitochondrion</location>
    </subcellularLocation>
</comment>
<feature type="region of interest" description="Disordered" evidence="7">
    <location>
        <begin position="179"/>
        <end position="202"/>
    </location>
</feature>
<keyword evidence="6" id="KW-0862">Zinc</keyword>
<dbReference type="Gene3D" id="3.30.1600.10">
    <property type="entry name" value="SIR2/SIRT2 'Small Domain"/>
    <property type="match status" value="1"/>
</dbReference>
<dbReference type="OrthoDB" id="424302at2759"/>
<protein>
    <submittedName>
        <fullName evidence="9">Sir2 family protein</fullName>
    </submittedName>
</protein>
<dbReference type="Gene3D" id="3.40.50.1220">
    <property type="entry name" value="TPP-binding domain"/>
    <property type="match status" value="1"/>
</dbReference>
<dbReference type="AlphaFoldDB" id="A0A9P3PL57"/>
<feature type="domain" description="Deacetylase sirtuin-type" evidence="8">
    <location>
        <begin position="2"/>
        <end position="326"/>
    </location>
</feature>
<keyword evidence="5" id="KW-0496">Mitochondrion</keyword>
<keyword evidence="6" id="KW-0479">Metal-binding</keyword>
<feature type="binding site" evidence="6">
    <location>
        <position position="215"/>
    </location>
    <ligand>
        <name>Zn(2+)</name>
        <dbReference type="ChEBI" id="CHEBI:29105"/>
    </ligand>
</feature>